<dbReference type="KEGG" id="marz:MARA_33310"/>
<accession>A0A7I7RZI3</accession>
<evidence type="ECO:0000313" key="3">
    <source>
        <dbReference type="Proteomes" id="UP000467428"/>
    </source>
</evidence>
<dbReference type="NCBIfam" id="NF038175">
    <property type="entry name" value="IniB_NTERM"/>
    <property type="match status" value="1"/>
</dbReference>
<dbReference type="RefSeq" id="WP_198339344.1">
    <property type="nucleotide sequence ID" value="NZ_AP022593.1"/>
</dbReference>
<organism evidence="2 3">
    <name type="scientific">Mycolicibacterium arabiense</name>
    <dbReference type="NCBI Taxonomy" id="1286181"/>
    <lineage>
        <taxon>Bacteria</taxon>
        <taxon>Bacillati</taxon>
        <taxon>Actinomycetota</taxon>
        <taxon>Actinomycetes</taxon>
        <taxon>Mycobacteriales</taxon>
        <taxon>Mycobacteriaceae</taxon>
        <taxon>Mycolicibacterium</taxon>
    </lineage>
</organism>
<dbReference type="InterPro" id="IPR049709">
    <property type="entry name" value="IniB-like_N"/>
</dbReference>
<protein>
    <submittedName>
        <fullName evidence="2">Uncharacterized protein</fullName>
    </submittedName>
</protein>
<evidence type="ECO:0000313" key="2">
    <source>
        <dbReference type="EMBL" id="BBY49863.1"/>
    </source>
</evidence>
<reference evidence="2 3" key="1">
    <citation type="journal article" date="2019" name="Emerg. Microbes Infect.">
        <title>Comprehensive subspecies identification of 175 nontuberculous mycobacteria species based on 7547 genomic profiles.</title>
        <authorList>
            <person name="Matsumoto Y."/>
            <person name="Kinjo T."/>
            <person name="Motooka D."/>
            <person name="Nabeya D."/>
            <person name="Jung N."/>
            <person name="Uechi K."/>
            <person name="Horii T."/>
            <person name="Iida T."/>
            <person name="Fujita J."/>
            <person name="Nakamura S."/>
        </authorList>
    </citation>
    <scope>NUCLEOTIDE SEQUENCE [LARGE SCALE GENOMIC DNA]</scope>
    <source>
        <strain evidence="2 3">JCM 18538</strain>
    </source>
</reference>
<evidence type="ECO:0000256" key="1">
    <source>
        <dbReference type="SAM" id="MobiDB-lite"/>
    </source>
</evidence>
<geneLocation type="plasmid" evidence="3">
    <name>pjcm18538 dna</name>
</geneLocation>
<dbReference type="AlphaFoldDB" id="A0A7I7RZI3"/>
<feature type="region of interest" description="Disordered" evidence="1">
    <location>
        <begin position="158"/>
        <end position="182"/>
    </location>
</feature>
<proteinExistence type="predicted"/>
<keyword evidence="3" id="KW-1185">Reference proteome</keyword>
<sequence>MANSLLDFVMSVVRDPDVAAQYAADPAQAISAANLTDVTSADVNSLIPVVTESLSAAPVSGFDAIGDAGNVWSSGAATAAFDAFDDHLPLQGIDDSPVVHDLIAQPDGAAPGVVDTAWDDWDGGLNAVATADDPGLAFDAPVIDDGTVAESLDALDDWTQPAGGDGTVDTPNADPQGFDAFN</sequence>
<dbReference type="NCBIfam" id="NF038176">
    <property type="entry name" value="Rv0340_fam"/>
    <property type="match status" value="1"/>
</dbReference>
<dbReference type="Proteomes" id="UP000467428">
    <property type="component" value="Chromosome"/>
</dbReference>
<name>A0A7I7RZI3_9MYCO</name>
<dbReference type="EMBL" id="AP022593">
    <property type="protein sequence ID" value="BBY49863.1"/>
    <property type="molecule type" value="Genomic_DNA"/>
</dbReference>
<gene>
    <name evidence="2" type="ORF">MARA_33310</name>
</gene>